<organism evidence="2 3">
    <name type="scientific">Trifolium medium</name>
    <dbReference type="NCBI Taxonomy" id="97028"/>
    <lineage>
        <taxon>Eukaryota</taxon>
        <taxon>Viridiplantae</taxon>
        <taxon>Streptophyta</taxon>
        <taxon>Embryophyta</taxon>
        <taxon>Tracheophyta</taxon>
        <taxon>Spermatophyta</taxon>
        <taxon>Magnoliopsida</taxon>
        <taxon>eudicotyledons</taxon>
        <taxon>Gunneridae</taxon>
        <taxon>Pentapetalae</taxon>
        <taxon>rosids</taxon>
        <taxon>fabids</taxon>
        <taxon>Fabales</taxon>
        <taxon>Fabaceae</taxon>
        <taxon>Papilionoideae</taxon>
        <taxon>50 kb inversion clade</taxon>
        <taxon>NPAAA clade</taxon>
        <taxon>Hologalegina</taxon>
        <taxon>IRL clade</taxon>
        <taxon>Trifolieae</taxon>
        <taxon>Trifolium</taxon>
    </lineage>
</organism>
<feature type="non-terminal residue" evidence="2">
    <location>
        <position position="1"/>
    </location>
</feature>
<evidence type="ECO:0000256" key="1">
    <source>
        <dbReference type="SAM" id="MobiDB-lite"/>
    </source>
</evidence>
<evidence type="ECO:0000313" key="2">
    <source>
        <dbReference type="EMBL" id="MCI65220.1"/>
    </source>
</evidence>
<proteinExistence type="predicted"/>
<dbReference type="AlphaFoldDB" id="A0A392TY61"/>
<dbReference type="EMBL" id="LXQA010671709">
    <property type="protein sequence ID" value="MCI65220.1"/>
    <property type="molecule type" value="Genomic_DNA"/>
</dbReference>
<dbReference type="Proteomes" id="UP000265520">
    <property type="component" value="Unassembled WGS sequence"/>
</dbReference>
<reference evidence="2 3" key="1">
    <citation type="journal article" date="2018" name="Front. Plant Sci.">
        <title>Red Clover (Trifolium pratense) and Zigzag Clover (T. medium) - A Picture of Genomic Similarities and Differences.</title>
        <authorList>
            <person name="Dluhosova J."/>
            <person name="Istvanek J."/>
            <person name="Nedelnik J."/>
            <person name="Repkova J."/>
        </authorList>
    </citation>
    <scope>NUCLEOTIDE SEQUENCE [LARGE SCALE GENOMIC DNA]</scope>
    <source>
        <strain evidence="3">cv. 10/8</strain>
        <tissue evidence="2">Leaf</tissue>
    </source>
</reference>
<protein>
    <submittedName>
        <fullName evidence="2">Uncharacterized protein</fullName>
    </submittedName>
</protein>
<comment type="caution">
    <text evidence="2">The sequence shown here is derived from an EMBL/GenBank/DDBJ whole genome shotgun (WGS) entry which is preliminary data.</text>
</comment>
<keyword evidence="3" id="KW-1185">Reference proteome</keyword>
<sequence length="38" mass="3830">LKPPSRAAADGALLSSPNFGNSPASHVGFEEFVFAGLA</sequence>
<feature type="compositionally biased region" description="Polar residues" evidence="1">
    <location>
        <begin position="15"/>
        <end position="24"/>
    </location>
</feature>
<evidence type="ECO:0000313" key="3">
    <source>
        <dbReference type="Proteomes" id="UP000265520"/>
    </source>
</evidence>
<feature type="region of interest" description="Disordered" evidence="1">
    <location>
        <begin position="1"/>
        <end position="24"/>
    </location>
</feature>
<accession>A0A392TY61</accession>
<name>A0A392TY61_9FABA</name>